<keyword evidence="4" id="KW-0997">Cell inner membrane</keyword>
<protein>
    <submittedName>
        <fullName evidence="10">ABC transporter permease</fullName>
    </submittedName>
</protein>
<sequence>MMGRFILGSASVAILFFLVSPTFFIVPMSFSASEFLSFPPESWSLRWHEEFMESVQWRDAIRVSLLVAVANVAVSVTLGTMAAYGLLNARSKMCGHLFAALLTPMIFPVILLAVGSFYLYAKIGLLNSILGLVLAHACLSIPIVMILMLAALKDFDFNQERAARVLGATRLKAFFTITFPQIRFATISASLFAFLTSFDEVVISIFISGGENTTLTKRMFTALRDIMEPTVAAISTWVLLLTCVVLIVAQLLAHRPRR</sequence>
<dbReference type="PANTHER" id="PTHR43357">
    <property type="entry name" value="INNER MEMBRANE ABC TRANSPORTER PERMEASE PROTEIN YDCV"/>
    <property type="match status" value="1"/>
</dbReference>
<feature type="transmembrane region" description="Helical" evidence="8">
    <location>
        <begin position="99"/>
        <end position="121"/>
    </location>
</feature>
<dbReference type="AlphaFoldDB" id="A0A556AU41"/>
<feature type="transmembrane region" description="Helical" evidence="8">
    <location>
        <begin position="133"/>
        <end position="152"/>
    </location>
</feature>
<evidence type="ECO:0000313" key="10">
    <source>
        <dbReference type="EMBL" id="TSH96426.1"/>
    </source>
</evidence>
<evidence type="ECO:0000259" key="9">
    <source>
        <dbReference type="PROSITE" id="PS50928"/>
    </source>
</evidence>
<keyword evidence="2 8" id="KW-0813">Transport</keyword>
<evidence type="ECO:0000256" key="8">
    <source>
        <dbReference type="RuleBase" id="RU363032"/>
    </source>
</evidence>
<dbReference type="Gene3D" id="1.10.3720.10">
    <property type="entry name" value="MetI-like"/>
    <property type="match status" value="1"/>
</dbReference>
<evidence type="ECO:0000313" key="11">
    <source>
        <dbReference type="Proteomes" id="UP000318405"/>
    </source>
</evidence>
<evidence type="ECO:0000256" key="3">
    <source>
        <dbReference type="ARBA" id="ARBA00022475"/>
    </source>
</evidence>
<comment type="subcellular location">
    <subcellularLocation>
        <location evidence="1">Cell inner membrane</location>
        <topology evidence="1">Multi-pass membrane protein</topology>
    </subcellularLocation>
    <subcellularLocation>
        <location evidence="8">Cell membrane</location>
        <topology evidence="8">Multi-pass membrane protein</topology>
    </subcellularLocation>
</comment>
<dbReference type="CDD" id="cd06261">
    <property type="entry name" value="TM_PBP2"/>
    <property type="match status" value="1"/>
</dbReference>
<dbReference type="SUPFAM" id="SSF161098">
    <property type="entry name" value="MetI-like"/>
    <property type="match status" value="1"/>
</dbReference>
<dbReference type="PANTHER" id="PTHR43357:SF4">
    <property type="entry name" value="INNER MEMBRANE ABC TRANSPORTER PERMEASE PROTEIN YDCV"/>
    <property type="match status" value="1"/>
</dbReference>
<dbReference type="PROSITE" id="PS50928">
    <property type="entry name" value="ABC_TM1"/>
    <property type="match status" value="1"/>
</dbReference>
<keyword evidence="6 8" id="KW-1133">Transmembrane helix</keyword>
<feature type="transmembrane region" description="Helical" evidence="8">
    <location>
        <begin position="61"/>
        <end position="87"/>
    </location>
</feature>
<dbReference type="GO" id="GO:0055085">
    <property type="term" value="P:transmembrane transport"/>
    <property type="evidence" value="ECO:0007669"/>
    <property type="project" value="InterPro"/>
</dbReference>
<evidence type="ECO:0000256" key="4">
    <source>
        <dbReference type="ARBA" id="ARBA00022519"/>
    </source>
</evidence>
<dbReference type="EMBL" id="VLTJ01000016">
    <property type="protein sequence ID" value="TSH96426.1"/>
    <property type="molecule type" value="Genomic_DNA"/>
</dbReference>
<feature type="transmembrane region" description="Helical" evidence="8">
    <location>
        <begin position="173"/>
        <end position="195"/>
    </location>
</feature>
<evidence type="ECO:0000256" key="2">
    <source>
        <dbReference type="ARBA" id="ARBA00022448"/>
    </source>
</evidence>
<dbReference type="Pfam" id="PF00528">
    <property type="entry name" value="BPD_transp_1"/>
    <property type="match status" value="1"/>
</dbReference>
<feature type="transmembrane region" description="Helical" evidence="8">
    <location>
        <begin position="231"/>
        <end position="253"/>
    </location>
</feature>
<feature type="domain" description="ABC transmembrane type-1" evidence="9">
    <location>
        <begin position="61"/>
        <end position="249"/>
    </location>
</feature>
<dbReference type="InterPro" id="IPR035906">
    <property type="entry name" value="MetI-like_sf"/>
</dbReference>
<evidence type="ECO:0000256" key="1">
    <source>
        <dbReference type="ARBA" id="ARBA00004429"/>
    </source>
</evidence>
<keyword evidence="7 8" id="KW-0472">Membrane</keyword>
<dbReference type="RefSeq" id="WP_143947876.1">
    <property type="nucleotide sequence ID" value="NZ_BAABMB010000002.1"/>
</dbReference>
<reference evidence="10 11" key="1">
    <citation type="submission" date="2019-07" db="EMBL/GenBank/DDBJ databases">
        <title>Qingshengfaniella alkalisoli gen. nov., sp. nov., isolated from saline soil.</title>
        <authorList>
            <person name="Xu L."/>
            <person name="Huang X.-X."/>
            <person name="Sun J.-Q."/>
        </authorList>
    </citation>
    <scope>NUCLEOTIDE SEQUENCE [LARGE SCALE GENOMIC DNA]</scope>
    <source>
        <strain evidence="10 11">DSM 27279</strain>
    </source>
</reference>
<comment type="caution">
    <text evidence="10">The sequence shown here is derived from an EMBL/GenBank/DDBJ whole genome shotgun (WGS) entry which is preliminary data.</text>
</comment>
<organism evidence="10 11">
    <name type="scientific">Verticiella sediminum</name>
    <dbReference type="NCBI Taxonomy" id="1247510"/>
    <lineage>
        <taxon>Bacteria</taxon>
        <taxon>Pseudomonadati</taxon>
        <taxon>Pseudomonadota</taxon>
        <taxon>Betaproteobacteria</taxon>
        <taxon>Burkholderiales</taxon>
        <taxon>Alcaligenaceae</taxon>
        <taxon>Verticiella</taxon>
    </lineage>
</organism>
<keyword evidence="5 8" id="KW-0812">Transmembrane</keyword>
<name>A0A556AU41_9BURK</name>
<comment type="similarity">
    <text evidence="8">Belongs to the binding-protein-dependent transport system permease family.</text>
</comment>
<keyword evidence="11" id="KW-1185">Reference proteome</keyword>
<evidence type="ECO:0000256" key="5">
    <source>
        <dbReference type="ARBA" id="ARBA00022692"/>
    </source>
</evidence>
<evidence type="ECO:0000256" key="7">
    <source>
        <dbReference type="ARBA" id="ARBA00023136"/>
    </source>
</evidence>
<dbReference type="GO" id="GO:0005886">
    <property type="term" value="C:plasma membrane"/>
    <property type="evidence" value="ECO:0007669"/>
    <property type="project" value="UniProtKB-SubCell"/>
</dbReference>
<evidence type="ECO:0000256" key="6">
    <source>
        <dbReference type="ARBA" id="ARBA00022989"/>
    </source>
</evidence>
<accession>A0A556AU41</accession>
<dbReference type="InterPro" id="IPR000515">
    <property type="entry name" value="MetI-like"/>
</dbReference>
<keyword evidence="3" id="KW-1003">Cell membrane</keyword>
<proteinExistence type="inferred from homology"/>
<gene>
    <name evidence="10" type="ORF">FOZ76_09315</name>
</gene>
<dbReference type="OrthoDB" id="9178195at2"/>
<dbReference type="Proteomes" id="UP000318405">
    <property type="component" value="Unassembled WGS sequence"/>
</dbReference>